<keyword evidence="2" id="KW-1185">Reference proteome</keyword>
<comment type="caution">
    <text evidence="1">The sequence shown here is derived from an EMBL/GenBank/DDBJ whole genome shotgun (WGS) entry which is preliminary data.</text>
</comment>
<dbReference type="RefSeq" id="WP_320278547.1">
    <property type="nucleotide sequence ID" value="NZ_JAVIJB010000037.1"/>
</dbReference>
<evidence type="ECO:0000313" key="1">
    <source>
        <dbReference type="EMBL" id="MDX8495346.1"/>
    </source>
</evidence>
<organism evidence="1 2">
    <name type="scientific">Mesorhizobium captivum</name>
    <dbReference type="NCBI Taxonomy" id="3072319"/>
    <lineage>
        <taxon>Bacteria</taxon>
        <taxon>Pseudomonadati</taxon>
        <taxon>Pseudomonadota</taxon>
        <taxon>Alphaproteobacteria</taxon>
        <taxon>Hyphomicrobiales</taxon>
        <taxon>Phyllobacteriaceae</taxon>
        <taxon>Mesorhizobium</taxon>
    </lineage>
</organism>
<evidence type="ECO:0000313" key="2">
    <source>
        <dbReference type="Proteomes" id="UP001271249"/>
    </source>
</evidence>
<dbReference type="EMBL" id="JAVIJC010000037">
    <property type="protein sequence ID" value="MDX8495346.1"/>
    <property type="molecule type" value="Genomic_DNA"/>
</dbReference>
<name>A0ABU4Z817_9HYPH</name>
<proteinExistence type="predicted"/>
<reference evidence="1 2" key="1">
    <citation type="submission" date="2023-08" db="EMBL/GenBank/DDBJ databases">
        <title>Implementing the SeqCode for naming new Mesorhizobium species isolated from Vachellia karroo root nodules.</title>
        <authorList>
            <person name="Van Lill M."/>
        </authorList>
    </citation>
    <scope>NUCLEOTIDE SEQUENCE [LARGE SCALE GENOMIC DNA]</scope>
    <source>
        <strain evidence="1 2">VK22B</strain>
    </source>
</reference>
<protein>
    <submittedName>
        <fullName evidence="1">Uncharacterized protein</fullName>
    </submittedName>
</protein>
<sequence length="77" mass="8613">MLRGAEVDPGIFVRKYGFDLSLFENPEMPFLMMNFPTSWWSAPAKQGANVSGRLSTVAATAVRVLCCIEAWSAWQTR</sequence>
<gene>
    <name evidence="1" type="ORF">RFN29_27690</name>
</gene>
<dbReference type="Proteomes" id="UP001271249">
    <property type="component" value="Unassembled WGS sequence"/>
</dbReference>
<accession>A0ABU4Z817</accession>